<dbReference type="SUPFAM" id="SSF53474">
    <property type="entry name" value="alpha/beta-Hydrolases"/>
    <property type="match status" value="1"/>
</dbReference>
<feature type="signal peptide" evidence="3">
    <location>
        <begin position="1"/>
        <end position="28"/>
    </location>
</feature>
<evidence type="ECO:0000256" key="1">
    <source>
        <dbReference type="ARBA" id="ARBA00005622"/>
    </source>
</evidence>
<dbReference type="PANTHER" id="PTHR40841:SF2">
    <property type="entry name" value="SIDEROPHORE-DEGRADING ESTERASE (EUROFUNG)"/>
    <property type="match status" value="1"/>
</dbReference>
<accession>A0AA48WC25</accession>
<dbReference type="InterPro" id="IPR029058">
    <property type="entry name" value="AB_hydrolase_fold"/>
</dbReference>
<dbReference type="EMBL" id="CP065053">
    <property type="protein sequence ID" value="QPI48744.1"/>
    <property type="molecule type" value="Genomic_DNA"/>
</dbReference>
<dbReference type="InterPro" id="IPR052558">
    <property type="entry name" value="Siderophore_Hydrolase_D"/>
</dbReference>
<dbReference type="PANTHER" id="PTHR40841">
    <property type="entry name" value="SIDEROPHORE TRIACETYLFUSARININE C ESTERASE"/>
    <property type="match status" value="1"/>
</dbReference>
<keyword evidence="3" id="KW-0732">Signal</keyword>
<reference evidence="4 5" key="1">
    <citation type="submission" date="2020-11" db="EMBL/GenBank/DDBJ databases">
        <authorList>
            <person name="Sun Q."/>
        </authorList>
    </citation>
    <scope>NUCLEOTIDE SEQUENCE [LARGE SCALE GENOMIC DNA]</scope>
    <source>
        <strain evidence="4 5">P8398</strain>
    </source>
</reference>
<evidence type="ECO:0000256" key="3">
    <source>
        <dbReference type="SAM" id="SignalP"/>
    </source>
</evidence>
<dbReference type="InterPro" id="IPR000801">
    <property type="entry name" value="Esterase-like"/>
</dbReference>
<sequence length="283" mass="30332">MLLFLRGAPMKQALLTVFLGCAAVQSIAAPVRSQTFTLESAALSEIRRINVFVPIGHGGEAGAPLPVLYMPDGGNAEDFPHVAETVQTLVAAGRMIPVLLVGIENTERRRDLTGPTTVASDKRIAPRVGGSAAFRQFIRTELMPHIRSHYRTTADSGIVGESLAGLFIVETLLAEPALFDRYVAISPSVWWNDEALVRAADARIKALPATPKRIFLTSADEENIVPGTARLAASLRAHAPAKVSWTYRPMPTERHDTIYRASAALALESVYGTGTGKAPDAGP</sequence>
<evidence type="ECO:0000256" key="2">
    <source>
        <dbReference type="ARBA" id="ARBA00022801"/>
    </source>
</evidence>
<feature type="chain" id="PRO_5047472275" evidence="3">
    <location>
        <begin position="29"/>
        <end position="283"/>
    </location>
</feature>
<dbReference type="Proteomes" id="UP000662888">
    <property type="component" value="Chromosome"/>
</dbReference>
<dbReference type="Gene3D" id="3.40.50.1820">
    <property type="entry name" value="alpha/beta hydrolase"/>
    <property type="match status" value="1"/>
</dbReference>
<protein>
    <submittedName>
        <fullName evidence="4">Alpha/beta hydrolase</fullName>
    </submittedName>
</protein>
<dbReference type="GO" id="GO:0016787">
    <property type="term" value="F:hydrolase activity"/>
    <property type="evidence" value="ECO:0007669"/>
    <property type="project" value="UniProtKB-KW"/>
</dbReference>
<dbReference type="Pfam" id="PF00756">
    <property type="entry name" value="Esterase"/>
    <property type="match status" value="1"/>
</dbReference>
<organism evidence="4 5">
    <name type="scientific">Massilia antarctica</name>
    <dbReference type="NCBI Taxonomy" id="2765360"/>
    <lineage>
        <taxon>Bacteria</taxon>
        <taxon>Pseudomonadati</taxon>
        <taxon>Pseudomonadota</taxon>
        <taxon>Betaproteobacteria</taxon>
        <taxon>Burkholderiales</taxon>
        <taxon>Oxalobacteraceae</taxon>
        <taxon>Telluria group</taxon>
        <taxon>Massilia</taxon>
    </lineage>
</organism>
<comment type="similarity">
    <text evidence="1">Belongs to the esterase D family.</text>
</comment>
<evidence type="ECO:0000313" key="4">
    <source>
        <dbReference type="EMBL" id="QPI48744.1"/>
    </source>
</evidence>
<proteinExistence type="inferred from homology"/>
<name>A0AA48WC25_9BURK</name>
<evidence type="ECO:0000313" key="5">
    <source>
        <dbReference type="Proteomes" id="UP000662888"/>
    </source>
</evidence>
<keyword evidence="2 4" id="KW-0378">Hydrolase</keyword>
<keyword evidence="5" id="KW-1185">Reference proteome</keyword>
<gene>
    <name evidence="4" type="ORF">IV454_25030</name>
</gene>